<evidence type="ECO:0000256" key="1">
    <source>
        <dbReference type="ARBA" id="ARBA00038476"/>
    </source>
</evidence>
<evidence type="ECO:0000313" key="2">
    <source>
        <dbReference type="EMBL" id="RPA85527.1"/>
    </source>
</evidence>
<sequence>MSALSVFTGTLGAQLSSKLGFVVQIASKLPGLKKVAVGVLLVVTLMNFKNWPLVWHGRFYYSLYDHLFRRKKQLPSPSHIFAPISWISRSSWYECDLNLHKSNSTYFSDLDIARTHLIAALIKKSLAIRQKQKQSLYVALAGTQCLFRREIKPFEKYEVVTRLLTWDAKWVWVVSHFVKVGGGKTTTDKDGKTTTTERKIYATALSKYVFKNGRITVAPEEILRESGLLPERPTTAGDSKPTAIPSESDKKAIVAEYLQSTLKVDGFEGEWTWERIESERVRALEVTKHMLAMDTLDDEYVGTGREKGALGVFRSLA</sequence>
<gene>
    <name evidence="2" type="ORF">BJ508DRAFT_411936</name>
</gene>
<organism evidence="2 3">
    <name type="scientific">Ascobolus immersus RN42</name>
    <dbReference type="NCBI Taxonomy" id="1160509"/>
    <lineage>
        <taxon>Eukaryota</taxon>
        <taxon>Fungi</taxon>
        <taxon>Dikarya</taxon>
        <taxon>Ascomycota</taxon>
        <taxon>Pezizomycotina</taxon>
        <taxon>Pezizomycetes</taxon>
        <taxon>Pezizales</taxon>
        <taxon>Ascobolaceae</taxon>
        <taxon>Ascobolus</taxon>
    </lineage>
</organism>
<dbReference type="SUPFAM" id="SSF54637">
    <property type="entry name" value="Thioesterase/thiol ester dehydrase-isomerase"/>
    <property type="match status" value="1"/>
</dbReference>
<dbReference type="InterPro" id="IPR051490">
    <property type="entry name" value="THEM6_lcsJ_thioesterase"/>
</dbReference>
<keyword evidence="3" id="KW-1185">Reference proteome</keyword>
<dbReference type="PANTHER" id="PTHR12475:SF4">
    <property type="entry name" value="PROTEIN THEM6"/>
    <property type="match status" value="1"/>
</dbReference>
<dbReference type="Gene3D" id="3.10.129.10">
    <property type="entry name" value="Hotdog Thioesterase"/>
    <property type="match status" value="1"/>
</dbReference>
<dbReference type="CDD" id="cd00586">
    <property type="entry name" value="4HBT"/>
    <property type="match status" value="1"/>
</dbReference>
<dbReference type="OrthoDB" id="265761at2759"/>
<proteinExistence type="inferred from homology"/>
<protein>
    <recommendedName>
        <fullName evidence="4">Thioesterase/thiol ester dehydrase-isomerase</fullName>
    </recommendedName>
</protein>
<dbReference type="EMBL" id="ML119653">
    <property type="protein sequence ID" value="RPA85527.1"/>
    <property type="molecule type" value="Genomic_DNA"/>
</dbReference>
<dbReference type="PANTHER" id="PTHR12475">
    <property type="match status" value="1"/>
</dbReference>
<dbReference type="AlphaFoldDB" id="A0A3N4IJC2"/>
<name>A0A3N4IJC2_ASCIM</name>
<dbReference type="Pfam" id="PF13279">
    <property type="entry name" value="4HBT_2"/>
    <property type="match status" value="1"/>
</dbReference>
<comment type="similarity">
    <text evidence="1">Belongs to the lcsJ thioesterase family.</text>
</comment>
<dbReference type="InterPro" id="IPR029069">
    <property type="entry name" value="HotDog_dom_sf"/>
</dbReference>
<dbReference type="Proteomes" id="UP000275078">
    <property type="component" value="Unassembled WGS sequence"/>
</dbReference>
<accession>A0A3N4IJC2</accession>
<evidence type="ECO:0000313" key="3">
    <source>
        <dbReference type="Proteomes" id="UP000275078"/>
    </source>
</evidence>
<evidence type="ECO:0008006" key="4">
    <source>
        <dbReference type="Google" id="ProtNLM"/>
    </source>
</evidence>
<reference evidence="2 3" key="1">
    <citation type="journal article" date="2018" name="Nat. Ecol. Evol.">
        <title>Pezizomycetes genomes reveal the molecular basis of ectomycorrhizal truffle lifestyle.</title>
        <authorList>
            <person name="Murat C."/>
            <person name="Payen T."/>
            <person name="Noel B."/>
            <person name="Kuo A."/>
            <person name="Morin E."/>
            <person name="Chen J."/>
            <person name="Kohler A."/>
            <person name="Krizsan K."/>
            <person name="Balestrini R."/>
            <person name="Da Silva C."/>
            <person name="Montanini B."/>
            <person name="Hainaut M."/>
            <person name="Levati E."/>
            <person name="Barry K.W."/>
            <person name="Belfiori B."/>
            <person name="Cichocki N."/>
            <person name="Clum A."/>
            <person name="Dockter R.B."/>
            <person name="Fauchery L."/>
            <person name="Guy J."/>
            <person name="Iotti M."/>
            <person name="Le Tacon F."/>
            <person name="Lindquist E.A."/>
            <person name="Lipzen A."/>
            <person name="Malagnac F."/>
            <person name="Mello A."/>
            <person name="Molinier V."/>
            <person name="Miyauchi S."/>
            <person name="Poulain J."/>
            <person name="Riccioni C."/>
            <person name="Rubini A."/>
            <person name="Sitrit Y."/>
            <person name="Splivallo R."/>
            <person name="Traeger S."/>
            <person name="Wang M."/>
            <person name="Zifcakova L."/>
            <person name="Wipf D."/>
            <person name="Zambonelli A."/>
            <person name="Paolocci F."/>
            <person name="Nowrousian M."/>
            <person name="Ottonello S."/>
            <person name="Baldrian P."/>
            <person name="Spatafora J.W."/>
            <person name="Henrissat B."/>
            <person name="Nagy L.G."/>
            <person name="Aury J.M."/>
            <person name="Wincker P."/>
            <person name="Grigoriev I.V."/>
            <person name="Bonfante P."/>
            <person name="Martin F.M."/>
        </authorList>
    </citation>
    <scope>NUCLEOTIDE SEQUENCE [LARGE SCALE GENOMIC DNA]</scope>
    <source>
        <strain evidence="2 3">RN42</strain>
    </source>
</reference>